<reference evidence="2" key="2">
    <citation type="submission" date="2015-01" db="EMBL/GenBank/DDBJ databases">
        <title>Evolutionary Origins and Diversification of the Mycorrhizal Mutualists.</title>
        <authorList>
            <consortium name="DOE Joint Genome Institute"/>
            <consortium name="Mycorrhizal Genomics Consortium"/>
            <person name="Kohler A."/>
            <person name="Kuo A."/>
            <person name="Nagy L.G."/>
            <person name="Floudas D."/>
            <person name="Copeland A."/>
            <person name="Barry K.W."/>
            <person name="Cichocki N."/>
            <person name="Veneault-Fourrey C."/>
            <person name="LaButti K."/>
            <person name="Lindquist E.A."/>
            <person name="Lipzen A."/>
            <person name="Lundell T."/>
            <person name="Morin E."/>
            <person name="Murat C."/>
            <person name="Riley R."/>
            <person name="Ohm R."/>
            <person name="Sun H."/>
            <person name="Tunlid A."/>
            <person name="Henrissat B."/>
            <person name="Grigoriev I.V."/>
            <person name="Hibbett D.S."/>
            <person name="Martin F."/>
        </authorList>
    </citation>
    <scope>NUCLEOTIDE SEQUENCE [LARGE SCALE GENOMIC DNA]</scope>
    <source>
        <strain evidence="2">Marx 270</strain>
    </source>
</reference>
<accession>A0A0C3PJZ8</accession>
<dbReference type="InParanoid" id="A0A0C3PJZ8"/>
<name>A0A0C3PJZ8_PISTI</name>
<dbReference type="Proteomes" id="UP000054217">
    <property type="component" value="Unassembled WGS sequence"/>
</dbReference>
<keyword evidence="2" id="KW-1185">Reference proteome</keyword>
<protein>
    <submittedName>
        <fullName evidence="1">Uncharacterized protein</fullName>
    </submittedName>
</protein>
<evidence type="ECO:0000313" key="2">
    <source>
        <dbReference type="Proteomes" id="UP000054217"/>
    </source>
</evidence>
<gene>
    <name evidence="1" type="ORF">M404DRAFT_5828</name>
</gene>
<dbReference type="AlphaFoldDB" id="A0A0C3PJZ8"/>
<dbReference type="EMBL" id="KN831944">
    <property type="protein sequence ID" value="KIO14520.1"/>
    <property type="molecule type" value="Genomic_DNA"/>
</dbReference>
<evidence type="ECO:0000313" key="1">
    <source>
        <dbReference type="EMBL" id="KIO14520.1"/>
    </source>
</evidence>
<reference evidence="1 2" key="1">
    <citation type="submission" date="2014-04" db="EMBL/GenBank/DDBJ databases">
        <authorList>
            <consortium name="DOE Joint Genome Institute"/>
            <person name="Kuo A."/>
            <person name="Kohler A."/>
            <person name="Costa M.D."/>
            <person name="Nagy L.G."/>
            <person name="Floudas D."/>
            <person name="Copeland A."/>
            <person name="Barry K.W."/>
            <person name="Cichocki N."/>
            <person name="Veneault-Fourrey C."/>
            <person name="LaButti K."/>
            <person name="Lindquist E.A."/>
            <person name="Lipzen A."/>
            <person name="Lundell T."/>
            <person name="Morin E."/>
            <person name="Murat C."/>
            <person name="Sun H."/>
            <person name="Tunlid A."/>
            <person name="Henrissat B."/>
            <person name="Grigoriev I.V."/>
            <person name="Hibbett D.S."/>
            <person name="Martin F."/>
            <person name="Nordberg H.P."/>
            <person name="Cantor M.N."/>
            <person name="Hua S.X."/>
        </authorList>
    </citation>
    <scope>NUCLEOTIDE SEQUENCE [LARGE SCALE GENOMIC DNA]</scope>
    <source>
        <strain evidence="1 2">Marx 270</strain>
    </source>
</reference>
<organism evidence="1 2">
    <name type="scientific">Pisolithus tinctorius Marx 270</name>
    <dbReference type="NCBI Taxonomy" id="870435"/>
    <lineage>
        <taxon>Eukaryota</taxon>
        <taxon>Fungi</taxon>
        <taxon>Dikarya</taxon>
        <taxon>Basidiomycota</taxon>
        <taxon>Agaricomycotina</taxon>
        <taxon>Agaricomycetes</taxon>
        <taxon>Agaricomycetidae</taxon>
        <taxon>Boletales</taxon>
        <taxon>Sclerodermatineae</taxon>
        <taxon>Pisolithaceae</taxon>
        <taxon>Pisolithus</taxon>
    </lineage>
</organism>
<proteinExistence type="predicted"/>
<dbReference type="HOGENOM" id="CLU_1511185_0_0_1"/>
<sequence length="178" mass="19957">MYQDLPKMRQASKTSIAVEFARTRTWAGQYETAQTIFLQENSQKHGKLESKEAVLVPRSLQEVEKWVITSHAGMNAETDFPFVDGNVPPQGRTSDALACTWEALLPMRDNADVHGIGVSMLSLSNLRARAPVWGIDAEITNDPKRDPVMHIGRYTPVIMERRRRGGLPVKKGDDEGRI</sequence>